<dbReference type="Pfam" id="PF00560">
    <property type="entry name" value="LRR_1"/>
    <property type="match status" value="6"/>
</dbReference>
<dbReference type="InterPro" id="IPR050647">
    <property type="entry name" value="Plant_LRR-RLKs"/>
</dbReference>
<keyword evidence="5" id="KW-0732">Signal</keyword>
<dbReference type="InterPro" id="IPR001611">
    <property type="entry name" value="Leu-rich_rpt"/>
</dbReference>
<dbReference type="SMART" id="SM00369">
    <property type="entry name" value="LRR_TYP"/>
    <property type="match status" value="14"/>
</dbReference>
<dbReference type="Pfam" id="PF23598">
    <property type="entry name" value="LRR_14"/>
    <property type="match status" value="1"/>
</dbReference>
<dbReference type="Gene3D" id="3.80.10.10">
    <property type="entry name" value="Ribonuclease Inhibitor"/>
    <property type="match status" value="5"/>
</dbReference>
<dbReference type="Gene3D" id="3.30.200.20">
    <property type="entry name" value="Phosphorylase Kinase, domain 1"/>
    <property type="match status" value="1"/>
</dbReference>
<keyword evidence="3" id="KW-0433">Leucine-rich repeat</keyword>
<dbReference type="PROSITE" id="PS50011">
    <property type="entry name" value="PROTEIN_KINASE_DOM"/>
    <property type="match status" value="1"/>
</dbReference>
<keyword evidence="8" id="KW-0472">Membrane</keyword>
<keyword evidence="4" id="KW-0812">Transmembrane</keyword>
<protein>
    <recommendedName>
        <fullName evidence="10">Protein kinase domain-containing protein</fullName>
    </recommendedName>
</protein>
<dbReference type="PROSITE" id="PS00108">
    <property type="entry name" value="PROTEIN_KINASE_ST"/>
    <property type="match status" value="1"/>
</dbReference>
<dbReference type="InterPro" id="IPR008271">
    <property type="entry name" value="Ser/Thr_kinase_AS"/>
</dbReference>
<evidence type="ECO:0000256" key="2">
    <source>
        <dbReference type="ARBA" id="ARBA00008684"/>
    </source>
</evidence>
<keyword evidence="12" id="KW-1185">Reference proteome</keyword>
<evidence type="ECO:0000256" key="5">
    <source>
        <dbReference type="ARBA" id="ARBA00022729"/>
    </source>
</evidence>
<dbReference type="InterPro" id="IPR003591">
    <property type="entry name" value="Leu-rich_rpt_typical-subtyp"/>
</dbReference>
<dbReference type="Gene3D" id="1.10.510.10">
    <property type="entry name" value="Transferase(Phosphotransferase) domain 1"/>
    <property type="match status" value="1"/>
</dbReference>
<feature type="domain" description="Protein kinase" evidence="10">
    <location>
        <begin position="780"/>
        <end position="1056"/>
    </location>
</feature>
<evidence type="ECO:0000256" key="8">
    <source>
        <dbReference type="ARBA" id="ARBA00023136"/>
    </source>
</evidence>
<keyword evidence="9" id="KW-0325">Glycoprotein</keyword>
<dbReference type="SUPFAM" id="SSF56112">
    <property type="entry name" value="Protein kinase-like (PK-like)"/>
    <property type="match status" value="1"/>
</dbReference>
<dbReference type="SMART" id="SM00220">
    <property type="entry name" value="S_TKc"/>
    <property type="match status" value="1"/>
</dbReference>
<dbReference type="PANTHER" id="PTHR48056">
    <property type="entry name" value="LRR RECEPTOR-LIKE SERINE/THREONINE-PROTEIN KINASE-RELATED"/>
    <property type="match status" value="1"/>
</dbReference>
<comment type="similarity">
    <text evidence="2">Belongs to the protein kinase superfamily. Ser/Thr protein kinase family.</text>
</comment>
<sequence length="1064" mass="118096">MRKEATSKSIIVGALYSLIFMKISFISSFNTSTDESSLLAFKDQVTFDPNNIMAKNWSRGIPFCTWIGVTCSLRRPRVTGLDLFNMGLQGTIANQIGNLSFLKYLNISNNSFSGQIPYEIGHLRRLRVLKISYNQLNGQIPLSFGSLTNLERLVLRGNQLTEIIPWSIFNISSLEIIDLYKNQLSGTLPPSICRHLPKLKRLVLSSNRLGGDIPRGLTTCKELTDLVLQSNNFTGSIPIQIGNMSQLQIFALTRNKLSGTIPISVGNLSNLEVLDLGENSFYGPVPSELGRLSNLTFLILGVNKFNGNIPQSIFNLSRLRVLGIASNELSGYLPSSIATGLPDLSGLYIGRNRLSGRIPDSISNLSKLITLDIPDNLLSGHIPVTLGNLRELQDLGLDGNQLTNDLSIPEQDFLTPMTNCKDMKTISASDNLITGEIPKSLGSGNLSFLQGLYFSNCRIRGSIPNEIGNLSSLLWLNLGDNGLTGFIPMSVGKLKTLQRLDMYGNELHGSMSHSFCDLKNLYYLNLRGNKMYGQLPSCFGSLISLRDLYLGDNAFNSIPTTFWSNERIQKIYLDNNFFEGPVCSEIGNMKNVIEISLSGNQLSGSIPSSIELLQSLTYLNLSNNKLDGKIPQFFATLKALEYLDISQNSLSGSIPQSLENLAYLHYFNVSFNELSGEIPDGGPFRNFTSVFFIGNKGLCGASRFKVEVCKRNEHKPSITNKVLRYILPSIALVVVAITVAILFMRHRGGTPSFLPLLNLPLRLAHERISYYEILRATSNFDEENLIGRGALGKVYKGIFSDDVIVAVKVFNLDVQSALTSFDTECRIMREIRQRNLVKVITSCSNLDFKALVMEYMPNGNLEKWLYSSNSSLHIGQRLGIMIDVASAIEYLHQGCSSPIVHCDLKLNNILLDKDMIARVGDFGISKLFTEDLKTLHTKTLGTIGYMAPEYGSAGLVTTKVDVYSFGILLMEMFTRKSPTDDMFFGELTMKRWVSESLPNAIKQIVDVELHKSDETNNSFTHEPSLTSIMGLAVECTADLPEERLDMRSVLKRLTKIKTELTKSC</sequence>
<evidence type="ECO:0000313" key="11">
    <source>
        <dbReference type="EMBL" id="KAK4481169.1"/>
    </source>
</evidence>
<gene>
    <name evidence="11" type="ORF">RD792_012050</name>
</gene>
<dbReference type="InterPro" id="IPR000719">
    <property type="entry name" value="Prot_kinase_dom"/>
</dbReference>
<dbReference type="InterPro" id="IPR001245">
    <property type="entry name" value="Ser-Thr/Tyr_kinase_cat_dom"/>
</dbReference>
<dbReference type="InterPro" id="IPR013210">
    <property type="entry name" value="LRR_N_plant-typ"/>
</dbReference>
<keyword evidence="7" id="KW-1133">Transmembrane helix</keyword>
<evidence type="ECO:0000259" key="10">
    <source>
        <dbReference type="PROSITE" id="PS50011"/>
    </source>
</evidence>
<dbReference type="InterPro" id="IPR055414">
    <property type="entry name" value="LRR_R13L4/SHOC2-like"/>
</dbReference>
<reference evidence="11 12" key="1">
    <citation type="journal article" date="2023" name="bioRxiv">
        <title>Genome report: Whole genome sequence and annotation of Penstemon davidsonii.</title>
        <authorList>
            <person name="Ostevik K.L."/>
            <person name="Alabady M."/>
            <person name="Zhang M."/>
            <person name="Rausher M.D."/>
        </authorList>
    </citation>
    <scope>NUCLEOTIDE SEQUENCE [LARGE SCALE GENOMIC DNA]</scope>
    <source>
        <strain evidence="11">DNT005</strain>
        <tissue evidence="11">Whole leaf</tissue>
    </source>
</reference>
<evidence type="ECO:0000256" key="7">
    <source>
        <dbReference type="ARBA" id="ARBA00022989"/>
    </source>
</evidence>
<dbReference type="SMART" id="SM00365">
    <property type="entry name" value="LRR_SD22"/>
    <property type="match status" value="6"/>
</dbReference>
<keyword evidence="6" id="KW-0677">Repeat</keyword>
<comment type="subcellular location">
    <subcellularLocation>
        <location evidence="1">Membrane</location>
        <topology evidence="1">Single-pass membrane protein</topology>
    </subcellularLocation>
</comment>
<name>A0ABR0CWP3_9LAMI</name>
<dbReference type="SUPFAM" id="SSF52058">
    <property type="entry name" value="L domain-like"/>
    <property type="match status" value="1"/>
</dbReference>
<dbReference type="InterPro" id="IPR032675">
    <property type="entry name" value="LRR_dom_sf"/>
</dbReference>
<evidence type="ECO:0000256" key="6">
    <source>
        <dbReference type="ARBA" id="ARBA00022737"/>
    </source>
</evidence>
<dbReference type="Pfam" id="PF08263">
    <property type="entry name" value="LRRNT_2"/>
    <property type="match status" value="1"/>
</dbReference>
<proteinExistence type="inferred from homology"/>
<evidence type="ECO:0000256" key="4">
    <source>
        <dbReference type="ARBA" id="ARBA00022692"/>
    </source>
</evidence>
<comment type="caution">
    <text evidence="11">The sequence shown here is derived from an EMBL/GenBank/DDBJ whole genome shotgun (WGS) entry which is preliminary data.</text>
</comment>
<evidence type="ECO:0000256" key="9">
    <source>
        <dbReference type="ARBA" id="ARBA00023180"/>
    </source>
</evidence>
<dbReference type="InterPro" id="IPR011009">
    <property type="entry name" value="Kinase-like_dom_sf"/>
</dbReference>
<evidence type="ECO:0000256" key="1">
    <source>
        <dbReference type="ARBA" id="ARBA00004167"/>
    </source>
</evidence>
<evidence type="ECO:0000256" key="3">
    <source>
        <dbReference type="ARBA" id="ARBA00022614"/>
    </source>
</evidence>
<organism evidence="11 12">
    <name type="scientific">Penstemon davidsonii</name>
    <dbReference type="NCBI Taxonomy" id="160366"/>
    <lineage>
        <taxon>Eukaryota</taxon>
        <taxon>Viridiplantae</taxon>
        <taxon>Streptophyta</taxon>
        <taxon>Embryophyta</taxon>
        <taxon>Tracheophyta</taxon>
        <taxon>Spermatophyta</taxon>
        <taxon>Magnoliopsida</taxon>
        <taxon>eudicotyledons</taxon>
        <taxon>Gunneridae</taxon>
        <taxon>Pentapetalae</taxon>
        <taxon>asterids</taxon>
        <taxon>lamiids</taxon>
        <taxon>Lamiales</taxon>
        <taxon>Plantaginaceae</taxon>
        <taxon>Cheloneae</taxon>
        <taxon>Penstemon</taxon>
    </lineage>
</organism>
<evidence type="ECO:0000313" key="12">
    <source>
        <dbReference type="Proteomes" id="UP001291926"/>
    </source>
</evidence>
<dbReference type="Pfam" id="PF07714">
    <property type="entry name" value="PK_Tyr_Ser-Thr"/>
    <property type="match status" value="1"/>
</dbReference>
<dbReference type="Proteomes" id="UP001291926">
    <property type="component" value="Unassembled WGS sequence"/>
</dbReference>
<dbReference type="PANTHER" id="PTHR48056:SF73">
    <property type="entry name" value="LRR RECEPTOR-LIKE SERINE_THREONINE-PROTEIN KINASE EFR"/>
    <property type="match status" value="1"/>
</dbReference>
<dbReference type="SUPFAM" id="SSF52047">
    <property type="entry name" value="RNI-like"/>
    <property type="match status" value="1"/>
</dbReference>
<dbReference type="Pfam" id="PF13855">
    <property type="entry name" value="LRR_8"/>
    <property type="match status" value="1"/>
</dbReference>
<dbReference type="EMBL" id="JAYDYQ010002685">
    <property type="protein sequence ID" value="KAK4481169.1"/>
    <property type="molecule type" value="Genomic_DNA"/>
</dbReference>
<accession>A0ABR0CWP3</accession>